<feature type="signal peptide" evidence="1">
    <location>
        <begin position="1"/>
        <end position="28"/>
    </location>
</feature>
<dbReference type="Gene3D" id="1.20.140.40">
    <property type="entry name" value="Invertase/pectin methylesterase inhibitor family protein"/>
    <property type="match status" value="1"/>
</dbReference>
<evidence type="ECO:0000256" key="1">
    <source>
        <dbReference type="SAM" id="SignalP"/>
    </source>
</evidence>
<dbReference type="Gramene" id="EFJ25695">
    <property type="protein sequence ID" value="EFJ25695"/>
    <property type="gene ID" value="SELMODRAFT_413591"/>
</dbReference>
<dbReference type="InParanoid" id="D8RQS2"/>
<reference evidence="3 4" key="1">
    <citation type="journal article" date="2011" name="Science">
        <title>The Selaginella genome identifies genetic changes associated with the evolution of vascular plants.</title>
        <authorList>
            <person name="Banks J.A."/>
            <person name="Nishiyama T."/>
            <person name="Hasebe M."/>
            <person name="Bowman J.L."/>
            <person name="Gribskov M."/>
            <person name="dePamphilis C."/>
            <person name="Albert V.A."/>
            <person name="Aono N."/>
            <person name="Aoyama T."/>
            <person name="Ambrose B.A."/>
            <person name="Ashton N.W."/>
            <person name="Axtell M.J."/>
            <person name="Barker E."/>
            <person name="Barker M.S."/>
            <person name="Bennetzen J.L."/>
            <person name="Bonawitz N.D."/>
            <person name="Chapple C."/>
            <person name="Cheng C."/>
            <person name="Correa L.G."/>
            <person name="Dacre M."/>
            <person name="DeBarry J."/>
            <person name="Dreyer I."/>
            <person name="Elias M."/>
            <person name="Engstrom E.M."/>
            <person name="Estelle M."/>
            <person name="Feng L."/>
            <person name="Finet C."/>
            <person name="Floyd S.K."/>
            <person name="Frommer W.B."/>
            <person name="Fujita T."/>
            <person name="Gramzow L."/>
            <person name="Gutensohn M."/>
            <person name="Harholt J."/>
            <person name="Hattori M."/>
            <person name="Heyl A."/>
            <person name="Hirai T."/>
            <person name="Hiwatashi Y."/>
            <person name="Ishikawa M."/>
            <person name="Iwata M."/>
            <person name="Karol K.G."/>
            <person name="Koehler B."/>
            <person name="Kolukisaoglu U."/>
            <person name="Kubo M."/>
            <person name="Kurata T."/>
            <person name="Lalonde S."/>
            <person name="Li K."/>
            <person name="Li Y."/>
            <person name="Litt A."/>
            <person name="Lyons E."/>
            <person name="Manning G."/>
            <person name="Maruyama T."/>
            <person name="Michael T.P."/>
            <person name="Mikami K."/>
            <person name="Miyazaki S."/>
            <person name="Morinaga S."/>
            <person name="Murata T."/>
            <person name="Mueller-Roeber B."/>
            <person name="Nelson D.R."/>
            <person name="Obara M."/>
            <person name="Oguri Y."/>
            <person name="Olmstead R.G."/>
            <person name="Onodera N."/>
            <person name="Petersen B.L."/>
            <person name="Pils B."/>
            <person name="Prigge M."/>
            <person name="Rensing S.A."/>
            <person name="Riano-Pachon D.M."/>
            <person name="Roberts A.W."/>
            <person name="Sato Y."/>
            <person name="Scheller H.V."/>
            <person name="Schulz B."/>
            <person name="Schulz C."/>
            <person name="Shakirov E.V."/>
            <person name="Shibagaki N."/>
            <person name="Shinohara N."/>
            <person name="Shippen D.E."/>
            <person name="Soerensen I."/>
            <person name="Sotooka R."/>
            <person name="Sugimoto N."/>
            <person name="Sugita M."/>
            <person name="Sumikawa N."/>
            <person name="Tanurdzic M."/>
            <person name="Theissen G."/>
            <person name="Ulvskov P."/>
            <person name="Wakazuki S."/>
            <person name="Weng J.K."/>
            <person name="Willats W.W."/>
            <person name="Wipf D."/>
            <person name="Wolf P.G."/>
            <person name="Yang L."/>
            <person name="Zimmer A.D."/>
            <person name="Zhu Q."/>
            <person name="Mitros T."/>
            <person name="Hellsten U."/>
            <person name="Loque D."/>
            <person name="Otillar R."/>
            <person name="Salamov A."/>
            <person name="Schmutz J."/>
            <person name="Shapiro H."/>
            <person name="Lindquist E."/>
            <person name="Lucas S."/>
            <person name="Rokhsar D."/>
            <person name="Grigoriev I.V."/>
        </authorList>
    </citation>
    <scope>NUCLEOTIDE SEQUENCE [LARGE SCALE GENOMIC DNA]</scope>
</reference>
<sequence>MQPKISIWFVFPAAVALLLCSSSTLVAAGDDGGGDNDQAAPPDAKGLRKVMVSSSLAISKLRVTVKKYQRDDHLSDSKTQALLSDCMDLTEDSKEVLDDSMTILVKLHGAKNKSGNESSSGSGGGAEEEEMELLRTNLSAALTDITTCTDGLHDEITDESAQTKKAVVRIDRQAAKVSELLSKALNLTASIEAKN</sequence>
<dbReference type="HOGENOM" id="CLU_1398501_0_0_1"/>
<gene>
    <name evidence="3" type="ORF">SELMODRAFT_413591</name>
</gene>
<dbReference type="EMBL" id="GL377586">
    <property type="protein sequence ID" value="EFJ25695.1"/>
    <property type="molecule type" value="Genomic_DNA"/>
</dbReference>
<dbReference type="AlphaFoldDB" id="D8RQS2"/>
<dbReference type="SMART" id="SM00856">
    <property type="entry name" value="PMEI"/>
    <property type="match status" value="1"/>
</dbReference>
<proteinExistence type="predicted"/>
<protein>
    <recommendedName>
        <fullName evidence="2">Pectinesterase inhibitor domain-containing protein</fullName>
    </recommendedName>
</protein>
<keyword evidence="4" id="KW-1185">Reference proteome</keyword>
<feature type="domain" description="Pectinesterase inhibitor" evidence="2">
    <location>
        <begin position="11"/>
        <end position="187"/>
    </location>
</feature>
<dbReference type="Pfam" id="PF04043">
    <property type="entry name" value="PMEI"/>
    <property type="match status" value="1"/>
</dbReference>
<dbReference type="FunCoup" id="D8RQS2">
    <property type="interactions" value="1379"/>
</dbReference>
<dbReference type="InterPro" id="IPR006501">
    <property type="entry name" value="Pectinesterase_inhib_dom"/>
</dbReference>
<organism evidence="4">
    <name type="scientific">Selaginella moellendorffii</name>
    <name type="common">Spikemoss</name>
    <dbReference type="NCBI Taxonomy" id="88036"/>
    <lineage>
        <taxon>Eukaryota</taxon>
        <taxon>Viridiplantae</taxon>
        <taxon>Streptophyta</taxon>
        <taxon>Embryophyta</taxon>
        <taxon>Tracheophyta</taxon>
        <taxon>Lycopodiopsida</taxon>
        <taxon>Selaginellales</taxon>
        <taxon>Selaginellaceae</taxon>
        <taxon>Selaginella</taxon>
    </lineage>
</organism>
<dbReference type="KEGG" id="smo:SELMODRAFT_413591"/>
<name>D8RQS2_SELML</name>
<evidence type="ECO:0000313" key="3">
    <source>
        <dbReference type="EMBL" id="EFJ25695.1"/>
    </source>
</evidence>
<dbReference type="Proteomes" id="UP000001514">
    <property type="component" value="Unassembled WGS sequence"/>
</dbReference>
<dbReference type="InterPro" id="IPR035513">
    <property type="entry name" value="Invertase/methylesterase_inhib"/>
</dbReference>
<feature type="chain" id="PRO_5003122028" description="Pectinesterase inhibitor domain-containing protein" evidence="1">
    <location>
        <begin position="29"/>
        <end position="195"/>
    </location>
</feature>
<keyword evidence="1" id="KW-0732">Signal</keyword>
<dbReference type="SUPFAM" id="SSF101148">
    <property type="entry name" value="Plant invertase/pectin methylesterase inhibitor"/>
    <property type="match status" value="1"/>
</dbReference>
<dbReference type="GO" id="GO:0004857">
    <property type="term" value="F:enzyme inhibitor activity"/>
    <property type="evidence" value="ECO:0007669"/>
    <property type="project" value="InterPro"/>
</dbReference>
<accession>D8RQS2</accession>
<evidence type="ECO:0000259" key="2">
    <source>
        <dbReference type="SMART" id="SM00856"/>
    </source>
</evidence>
<evidence type="ECO:0000313" key="4">
    <source>
        <dbReference type="Proteomes" id="UP000001514"/>
    </source>
</evidence>